<accession>A0A0W4ZIV1</accession>
<dbReference type="RefSeq" id="XP_018228860.1">
    <property type="nucleotide sequence ID" value="XM_018374980.1"/>
</dbReference>
<dbReference type="GeneID" id="28941235"/>
<gene>
    <name evidence="1" type="ORF">T551_02717</name>
</gene>
<organism evidence="1 2">
    <name type="scientific">Pneumocystis jirovecii (strain RU7)</name>
    <name type="common">Human pneumocystis pneumonia agent</name>
    <dbReference type="NCBI Taxonomy" id="1408657"/>
    <lineage>
        <taxon>Eukaryota</taxon>
        <taxon>Fungi</taxon>
        <taxon>Dikarya</taxon>
        <taxon>Ascomycota</taxon>
        <taxon>Taphrinomycotina</taxon>
        <taxon>Pneumocystomycetes</taxon>
        <taxon>Pneumocystaceae</taxon>
        <taxon>Pneumocystis</taxon>
    </lineage>
</organism>
<dbReference type="Proteomes" id="UP000053447">
    <property type="component" value="Unassembled WGS sequence"/>
</dbReference>
<dbReference type="STRING" id="1408657.A0A0W4ZIV1"/>
<keyword evidence="2" id="KW-1185">Reference proteome</keyword>
<protein>
    <submittedName>
        <fullName evidence="1">Uncharacterized protein</fullName>
    </submittedName>
</protein>
<evidence type="ECO:0000313" key="2">
    <source>
        <dbReference type="Proteomes" id="UP000053447"/>
    </source>
</evidence>
<dbReference type="VEuPathDB" id="FungiDB:T551_02717"/>
<comment type="caution">
    <text evidence="1">The sequence shown here is derived from an EMBL/GenBank/DDBJ whole genome shotgun (WGS) entry which is preliminary data.</text>
</comment>
<proteinExistence type="predicted"/>
<dbReference type="OrthoDB" id="1856718at2759"/>
<sequence>MKQIQKKQIHKEGSRNLFQKSIKYDKNTFVFSVNNPAFSFLELPEGIFHIKKLSEIAKLQKQSILFHETYSKKELKMHIFLNPSSCFTSNPTYNIFQFIHFDLDLKEYSFNENENWAISSFIGICVLNLKNVVDEILELFNISKEEEDTLFILKKRQNMSSQLTMSIFMKNNQIPLTKDPYSLDLRIFISINVNIASFRAFVQNRL</sequence>
<reference evidence="2" key="1">
    <citation type="journal article" date="2016" name="Nat. Commun.">
        <title>Genome analysis of three Pneumocystis species reveals adaptation mechanisms to life exclusively in mammalian hosts.</title>
        <authorList>
            <person name="Ma L."/>
            <person name="Chen Z."/>
            <person name="Huang D.W."/>
            <person name="Kutty G."/>
            <person name="Ishihara M."/>
            <person name="Wang H."/>
            <person name="Abouelleil A."/>
            <person name="Bishop L."/>
            <person name="Davey E."/>
            <person name="Deng R."/>
            <person name="Deng X."/>
            <person name="Fan L."/>
            <person name="Fantoni G."/>
            <person name="Fitzgerald M."/>
            <person name="Gogineni E."/>
            <person name="Goldberg J.M."/>
            <person name="Handley G."/>
            <person name="Hu X."/>
            <person name="Huber C."/>
            <person name="Jiao X."/>
            <person name="Jones K."/>
            <person name="Levin J.Z."/>
            <person name="Liu Y."/>
            <person name="Macdonald P."/>
            <person name="Melnikov A."/>
            <person name="Raley C."/>
            <person name="Sassi M."/>
            <person name="Sherman B.T."/>
            <person name="Song X."/>
            <person name="Sykes S."/>
            <person name="Tran B."/>
            <person name="Walsh L."/>
            <person name="Xia Y."/>
            <person name="Yang J."/>
            <person name="Young S."/>
            <person name="Zeng Q."/>
            <person name="Zheng X."/>
            <person name="Stephens R."/>
            <person name="Nusbaum C."/>
            <person name="Birren B.W."/>
            <person name="Azadi P."/>
            <person name="Lempicki R.A."/>
            <person name="Cuomo C.A."/>
            <person name="Kovacs J.A."/>
        </authorList>
    </citation>
    <scope>NUCLEOTIDE SEQUENCE [LARGE SCALE GENOMIC DNA]</scope>
    <source>
        <strain evidence="2">RU7</strain>
    </source>
</reference>
<name>A0A0W4ZIV1_PNEJ7</name>
<dbReference type="EMBL" id="LFWA01000012">
    <property type="protein sequence ID" value="KTW28298.1"/>
    <property type="molecule type" value="Genomic_DNA"/>
</dbReference>
<evidence type="ECO:0000313" key="1">
    <source>
        <dbReference type="EMBL" id="KTW28298.1"/>
    </source>
</evidence>
<dbReference type="AlphaFoldDB" id="A0A0W4ZIV1"/>